<sequence length="47" mass="5496">MLKAFDIKSKLAVKLFRVKGFASRNKLSWKVTQQHTKANFKIFKPSK</sequence>
<dbReference type="EMBL" id="CADCWO010000184">
    <property type="protein sequence ID" value="CAA9583536.1"/>
    <property type="molecule type" value="Genomic_DNA"/>
</dbReference>
<reference evidence="1" key="1">
    <citation type="submission" date="2020-02" db="EMBL/GenBank/DDBJ databases">
        <authorList>
            <person name="Meier V. D."/>
        </authorList>
    </citation>
    <scope>NUCLEOTIDE SEQUENCE</scope>
    <source>
        <strain evidence="1">AVDCRST_MAG81</strain>
    </source>
</reference>
<dbReference type="AlphaFoldDB" id="A0A6J4VP57"/>
<gene>
    <name evidence="1" type="ORF">AVDCRST_MAG81-3385</name>
</gene>
<proteinExistence type="predicted"/>
<protein>
    <submittedName>
        <fullName evidence="1">Uncharacterized protein</fullName>
    </submittedName>
</protein>
<accession>A0A6J4VP57</accession>
<name>A0A6J4VP57_9CYAN</name>
<evidence type="ECO:0000313" key="1">
    <source>
        <dbReference type="EMBL" id="CAA9583536.1"/>
    </source>
</evidence>
<organism evidence="1">
    <name type="scientific">uncultured Synechococcales cyanobacterium</name>
    <dbReference type="NCBI Taxonomy" id="1936017"/>
    <lineage>
        <taxon>Bacteria</taxon>
        <taxon>Bacillati</taxon>
        <taxon>Cyanobacteriota</taxon>
        <taxon>Cyanophyceae</taxon>
        <taxon>Synechococcales</taxon>
        <taxon>environmental samples</taxon>
    </lineage>
</organism>